<evidence type="ECO:0000313" key="8">
    <source>
        <dbReference type="EMBL" id="AEE16083.1"/>
    </source>
</evidence>
<dbReference type="CDD" id="cd07023">
    <property type="entry name" value="S49_Sppa_N_C"/>
    <property type="match status" value="1"/>
</dbReference>
<reference evidence="9" key="1">
    <citation type="submission" date="2011-04" db="EMBL/GenBank/DDBJ databases">
        <title>The complete genome of Treponema brennaborense DSM 12168.</title>
        <authorList>
            <person name="Lucas S."/>
            <person name="Han J."/>
            <person name="Lapidus A."/>
            <person name="Bruce D."/>
            <person name="Goodwin L."/>
            <person name="Pitluck S."/>
            <person name="Peters L."/>
            <person name="Kyrpides N."/>
            <person name="Mavromatis K."/>
            <person name="Ivanova N."/>
            <person name="Mikhailova N."/>
            <person name="Pagani I."/>
            <person name="Teshima H."/>
            <person name="Detter J.C."/>
            <person name="Tapia R."/>
            <person name="Han C."/>
            <person name="Land M."/>
            <person name="Hauser L."/>
            <person name="Markowitz V."/>
            <person name="Cheng J.-F."/>
            <person name="Hugenholtz P."/>
            <person name="Woyke T."/>
            <person name="Wu D."/>
            <person name="Gronow S."/>
            <person name="Wellnitz S."/>
            <person name="Brambilla E."/>
            <person name="Klenk H.-P."/>
            <person name="Eisen J.A."/>
        </authorList>
    </citation>
    <scope>NUCLEOTIDE SEQUENCE [LARGE SCALE GENOMIC DNA]</scope>
    <source>
        <strain evidence="9">DSM 12168 / CIP 105900 / DD5/3</strain>
    </source>
</reference>
<keyword evidence="4" id="KW-0720">Serine protease</keyword>
<dbReference type="Pfam" id="PF01343">
    <property type="entry name" value="Peptidase_S49"/>
    <property type="match status" value="1"/>
</dbReference>
<evidence type="ECO:0000256" key="4">
    <source>
        <dbReference type="ARBA" id="ARBA00022825"/>
    </source>
</evidence>
<keyword evidence="6" id="KW-0472">Membrane</keyword>
<name>F4LPZ1_TREBD</name>
<feature type="domain" description="Peptidase S49" evidence="7">
    <location>
        <begin position="156"/>
        <end position="297"/>
    </location>
</feature>
<keyword evidence="2" id="KW-0645">Protease</keyword>
<keyword evidence="9" id="KW-1185">Reference proteome</keyword>
<dbReference type="OrthoDB" id="9764363at2"/>
<gene>
    <name evidence="8" type="ordered locus">Trebr_0641</name>
</gene>
<organism evidence="8 9">
    <name type="scientific">Treponema brennaborense (strain DSM 12168 / CIP 105900 / DD5/3)</name>
    <dbReference type="NCBI Taxonomy" id="906968"/>
    <lineage>
        <taxon>Bacteria</taxon>
        <taxon>Pseudomonadati</taxon>
        <taxon>Spirochaetota</taxon>
        <taxon>Spirochaetia</taxon>
        <taxon>Spirochaetales</taxon>
        <taxon>Treponemataceae</taxon>
        <taxon>Treponema</taxon>
    </lineage>
</organism>
<dbReference type="STRING" id="906968.Trebr_0641"/>
<dbReference type="Proteomes" id="UP000006546">
    <property type="component" value="Chromosome"/>
</dbReference>
<feature type="region of interest" description="Disordered" evidence="5">
    <location>
        <begin position="1"/>
        <end position="29"/>
    </location>
</feature>
<dbReference type="InterPro" id="IPR029045">
    <property type="entry name" value="ClpP/crotonase-like_dom_sf"/>
</dbReference>
<dbReference type="PANTHER" id="PTHR42987">
    <property type="entry name" value="PEPTIDASE S49"/>
    <property type="match status" value="1"/>
</dbReference>
<dbReference type="PANTHER" id="PTHR42987:SF7">
    <property type="entry name" value="SIGNAL PEPTIDE PEPTIDASE SPPA-RELATED"/>
    <property type="match status" value="1"/>
</dbReference>
<dbReference type="Gene3D" id="3.90.226.10">
    <property type="entry name" value="2-enoyl-CoA Hydratase, Chain A, domain 1"/>
    <property type="match status" value="1"/>
</dbReference>
<dbReference type="AlphaFoldDB" id="F4LPZ1"/>
<keyword evidence="3" id="KW-0378">Hydrolase</keyword>
<dbReference type="EMBL" id="CP002696">
    <property type="protein sequence ID" value="AEE16083.1"/>
    <property type="molecule type" value="Genomic_DNA"/>
</dbReference>
<evidence type="ECO:0000256" key="6">
    <source>
        <dbReference type="SAM" id="Phobius"/>
    </source>
</evidence>
<keyword evidence="6" id="KW-0812">Transmembrane</keyword>
<dbReference type="SUPFAM" id="SSF52096">
    <property type="entry name" value="ClpP/crotonase"/>
    <property type="match status" value="1"/>
</dbReference>
<dbReference type="InterPro" id="IPR047272">
    <property type="entry name" value="S49_SppA_C"/>
</dbReference>
<evidence type="ECO:0000256" key="5">
    <source>
        <dbReference type="SAM" id="MobiDB-lite"/>
    </source>
</evidence>
<evidence type="ECO:0000256" key="1">
    <source>
        <dbReference type="ARBA" id="ARBA00008683"/>
    </source>
</evidence>
<dbReference type="NCBIfam" id="TIGR00706">
    <property type="entry name" value="SppA_dom"/>
    <property type="match status" value="1"/>
</dbReference>
<keyword evidence="6" id="KW-1133">Transmembrane helix</keyword>
<accession>F4LPZ1</accession>
<sequence>MDDFTHDQENGSPREQYSPETLPVPGKIQRKKKAADKKGLIILIILFAGAALVGIGQIVLGNRQHAATPFSVTVNGKQFGTKPRFSLKEYLAVVSIEGVIEEKNDTYDQQWLLDTIGALAADSKNVGILLYIDSPGGGVYQSDEVYLELVKYKETTGNPVLAYLGPLAASGGYYIACAADYLIANRNTLTGSIGVISGQSVDLSALMDKYGIKMNTFTAGRNKDMLSINRPLTEEQRSIMQSIADECYDQFTGIVAESRGLDIEQVTALADGRVYTAAQALEHGLIDEIARYGDAVDILLNDVFENPALETVWFAPESKTSLYRYLMNARAAAGRLITGADAQSAETRLLRKAAESVVPDVPFPAYYYHR</sequence>
<dbReference type="InterPro" id="IPR002142">
    <property type="entry name" value="Peptidase_S49"/>
</dbReference>
<dbReference type="GO" id="GO:0008236">
    <property type="term" value="F:serine-type peptidase activity"/>
    <property type="evidence" value="ECO:0007669"/>
    <property type="project" value="UniProtKB-KW"/>
</dbReference>
<evidence type="ECO:0000256" key="2">
    <source>
        <dbReference type="ARBA" id="ARBA00022670"/>
    </source>
</evidence>
<evidence type="ECO:0000256" key="3">
    <source>
        <dbReference type="ARBA" id="ARBA00022801"/>
    </source>
</evidence>
<dbReference type="HOGENOM" id="CLU_046540_0_1_12"/>
<evidence type="ECO:0000259" key="7">
    <source>
        <dbReference type="Pfam" id="PF01343"/>
    </source>
</evidence>
<dbReference type="RefSeq" id="WP_013757802.1">
    <property type="nucleotide sequence ID" value="NC_015500.1"/>
</dbReference>
<dbReference type="GO" id="GO:0006508">
    <property type="term" value="P:proteolysis"/>
    <property type="evidence" value="ECO:0007669"/>
    <property type="project" value="UniProtKB-KW"/>
</dbReference>
<feature type="transmembrane region" description="Helical" evidence="6">
    <location>
        <begin position="40"/>
        <end position="60"/>
    </location>
</feature>
<evidence type="ECO:0000313" key="9">
    <source>
        <dbReference type="Proteomes" id="UP000006546"/>
    </source>
</evidence>
<dbReference type="eggNOG" id="COG0616">
    <property type="taxonomic scope" value="Bacteria"/>
</dbReference>
<protein>
    <submittedName>
        <fullName evidence="8">Signal peptide peptidase SppA, 36K type</fullName>
    </submittedName>
</protein>
<dbReference type="KEGG" id="tbe:Trebr_0641"/>
<comment type="similarity">
    <text evidence="1">Belongs to the peptidase S49 family.</text>
</comment>
<feature type="compositionally biased region" description="Polar residues" evidence="5">
    <location>
        <begin position="10"/>
        <end position="19"/>
    </location>
</feature>
<proteinExistence type="inferred from homology"/>
<dbReference type="InterPro" id="IPR004635">
    <property type="entry name" value="Pept_S49_SppA"/>
</dbReference>